<evidence type="ECO:0000313" key="6">
    <source>
        <dbReference type="Proteomes" id="UP000548867"/>
    </source>
</evidence>
<name>A0A7W6G6K3_9SPHN</name>
<evidence type="ECO:0000256" key="1">
    <source>
        <dbReference type="ARBA" id="ARBA00023015"/>
    </source>
</evidence>
<dbReference type="InterPro" id="IPR010982">
    <property type="entry name" value="Lambda_DNA-bd_dom_sf"/>
</dbReference>
<dbReference type="GO" id="GO:0003700">
    <property type="term" value="F:DNA-binding transcription factor activity"/>
    <property type="evidence" value="ECO:0007669"/>
    <property type="project" value="TreeGrafter"/>
</dbReference>
<dbReference type="PANTHER" id="PTHR30146">
    <property type="entry name" value="LACI-RELATED TRANSCRIPTIONAL REPRESSOR"/>
    <property type="match status" value="1"/>
</dbReference>
<comment type="caution">
    <text evidence="5">The sequence shown here is derived from an EMBL/GenBank/DDBJ whole genome shotgun (WGS) entry which is preliminary data.</text>
</comment>
<dbReference type="SUPFAM" id="SSF53822">
    <property type="entry name" value="Periplasmic binding protein-like I"/>
    <property type="match status" value="1"/>
</dbReference>
<reference evidence="5 6" key="1">
    <citation type="submission" date="2020-08" db="EMBL/GenBank/DDBJ databases">
        <title>Genomic Encyclopedia of Type Strains, Phase IV (KMG-IV): sequencing the most valuable type-strain genomes for metagenomic binning, comparative biology and taxonomic classification.</title>
        <authorList>
            <person name="Goeker M."/>
        </authorList>
    </citation>
    <scope>NUCLEOTIDE SEQUENCE [LARGE SCALE GENOMIC DNA]</scope>
    <source>
        <strain evidence="5 6">DSM 27057</strain>
    </source>
</reference>
<dbReference type="EMBL" id="JACIDX010000003">
    <property type="protein sequence ID" value="MBB3954042.1"/>
    <property type="molecule type" value="Genomic_DNA"/>
</dbReference>
<dbReference type="SUPFAM" id="SSF47413">
    <property type="entry name" value="lambda repressor-like DNA-binding domains"/>
    <property type="match status" value="1"/>
</dbReference>
<protein>
    <submittedName>
        <fullName evidence="5">LacI family transcriptional regulator</fullName>
    </submittedName>
</protein>
<dbReference type="SMART" id="SM00354">
    <property type="entry name" value="HTH_LACI"/>
    <property type="match status" value="1"/>
</dbReference>
<dbReference type="AlphaFoldDB" id="A0A7W6G6K3"/>
<sequence length="345" mass="37161">MTQTRHDIVPRAHATMADVAKVAGVAIKSVSRVINNEPHVSAQLRDKVEAAIAALNYVPDTAARSLAGARSFTISVLFDNPSPNYTMKVLAGAYRACVARQYHLRIDSIDTSADTPALQSALEAIFRNARCDGFVLTPPISDDPRVLDVLEAYGARYARLAPFIDAERSLSVTIDDAGAAARIADLLYQNGHRRIGLANGPREHGAAHTRRKGFVERLHQIDPSIIITEAVGGFAFEMGIHAGRELLSAPERPTAIFATNDDSAAGVMVACSQLGLSVPRDVSVCGFDDSWVARTTWPYLTTVFQPIEGMAEAAALMMIDREDGARQLELGFELILRDSVGPAPA</sequence>
<keyword evidence="1" id="KW-0805">Transcription regulation</keyword>
<feature type="domain" description="HTH lacI-type" evidence="4">
    <location>
        <begin position="14"/>
        <end position="68"/>
    </location>
</feature>
<dbReference type="RefSeq" id="WP_183623247.1">
    <property type="nucleotide sequence ID" value="NZ_JACIDX010000003.1"/>
</dbReference>
<keyword evidence="6" id="KW-1185">Reference proteome</keyword>
<evidence type="ECO:0000259" key="4">
    <source>
        <dbReference type="PROSITE" id="PS50932"/>
    </source>
</evidence>
<dbReference type="InterPro" id="IPR028082">
    <property type="entry name" value="Peripla_BP_I"/>
</dbReference>
<dbReference type="Proteomes" id="UP000548867">
    <property type="component" value="Unassembled WGS sequence"/>
</dbReference>
<accession>A0A7W6G6K3</accession>
<dbReference type="InterPro" id="IPR046335">
    <property type="entry name" value="LacI/GalR-like_sensor"/>
</dbReference>
<dbReference type="CDD" id="cd01545">
    <property type="entry name" value="PBP1_SalR"/>
    <property type="match status" value="1"/>
</dbReference>
<dbReference type="Pfam" id="PF00356">
    <property type="entry name" value="LacI"/>
    <property type="match status" value="1"/>
</dbReference>
<dbReference type="Gene3D" id="3.40.50.2300">
    <property type="match status" value="2"/>
</dbReference>
<keyword evidence="2" id="KW-0238">DNA-binding</keyword>
<evidence type="ECO:0000256" key="3">
    <source>
        <dbReference type="ARBA" id="ARBA00023163"/>
    </source>
</evidence>
<evidence type="ECO:0000313" key="5">
    <source>
        <dbReference type="EMBL" id="MBB3954042.1"/>
    </source>
</evidence>
<dbReference type="Gene3D" id="1.10.260.40">
    <property type="entry name" value="lambda repressor-like DNA-binding domains"/>
    <property type="match status" value="1"/>
</dbReference>
<organism evidence="5 6">
    <name type="scientific">Novosphingobium sediminicola</name>
    <dbReference type="NCBI Taxonomy" id="563162"/>
    <lineage>
        <taxon>Bacteria</taxon>
        <taxon>Pseudomonadati</taxon>
        <taxon>Pseudomonadota</taxon>
        <taxon>Alphaproteobacteria</taxon>
        <taxon>Sphingomonadales</taxon>
        <taxon>Sphingomonadaceae</taxon>
        <taxon>Novosphingobium</taxon>
    </lineage>
</organism>
<dbReference type="Pfam" id="PF13377">
    <property type="entry name" value="Peripla_BP_3"/>
    <property type="match status" value="1"/>
</dbReference>
<dbReference type="CDD" id="cd01392">
    <property type="entry name" value="HTH_LacI"/>
    <property type="match status" value="1"/>
</dbReference>
<gene>
    <name evidence="5" type="ORF">GGR38_000969</name>
</gene>
<dbReference type="InterPro" id="IPR000843">
    <property type="entry name" value="HTH_LacI"/>
</dbReference>
<keyword evidence="3" id="KW-0804">Transcription</keyword>
<dbReference type="GO" id="GO:0000976">
    <property type="term" value="F:transcription cis-regulatory region binding"/>
    <property type="evidence" value="ECO:0007669"/>
    <property type="project" value="TreeGrafter"/>
</dbReference>
<evidence type="ECO:0000256" key="2">
    <source>
        <dbReference type="ARBA" id="ARBA00023125"/>
    </source>
</evidence>
<proteinExistence type="predicted"/>
<dbReference type="PROSITE" id="PS50932">
    <property type="entry name" value="HTH_LACI_2"/>
    <property type="match status" value="1"/>
</dbReference>
<dbReference type="PANTHER" id="PTHR30146:SF153">
    <property type="entry name" value="LACTOSE OPERON REPRESSOR"/>
    <property type="match status" value="1"/>
</dbReference>